<evidence type="ECO:0000313" key="11">
    <source>
        <dbReference type="EMBL" id="GAA0154959.1"/>
    </source>
</evidence>
<evidence type="ECO:0000256" key="2">
    <source>
        <dbReference type="ARBA" id="ARBA00022448"/>
    </source>
</evidence>
<dbReference type="Gene3D" id="1.20.5.3310">
    <property type="match status" value="1"/>
</dbReference>
<evidence type="ECO:0008006" key="13">
    <source>
        <dbReference type="Google" id="ProtNLM"/>
    </source>
</evidence>
<dbReference type="HAMAP" id="MF_00236">
    <property type="entry name" value="TatA_E"/>
    <property type="match status" value="1"/>
</dbReference>
<dbReference type="PANTHER" id="PTHR33162:SF1">
    <property type="entry name" value="SEC-INDEPENDENT PROTEIN TRANSLOCASE PROTEIN TATA, CHLOROPLASTIC"/>
    <property type="match status" value="1"/>
</dbReference>
<protein>
    <recommendedName>
        <fullName evidence="13">Sec-independent protein translocase protein TATA, chloroplastic</fullName>
    </recommendedName>
</protein>
<evidence type="ECO:0000256" key="4">
    <source>
        <dbReference type="ARBA" id="ARBA00022927"/>
    </source>
</evidence>
<keyword evidence="12" id="KW-1185">Reference proteome</keyword>
<keyword evidence="2" id="KW-0813">Transport</keyword>
<keyword evidence="7 10" id="KW-0472">Membrane</keyword>
<evidence type="ECO:0000256" key="1">
    <source>
        <dbReference type="ARBA" id="ARBA00004581"/>
    </source>
</evidence>
<gene>
    <name evidence="11" type="ORF">LIER_12796</name>
</gene>
<keyword evidence="5 10" id="KW-1133">Transmembrane helix</keyword>
<dbReference type="AlphaFoldDB" id="A0AAV3PTV2"/>
<dbReference type="GO" id="GO:0006886">
    <property type="term" value="P:intracellular protein transport"/>
    <property type="evidence" value="ECO:0007669"/>
    <property type="project" value="UniProtKB-ARBA"/>
</dbReference>
<comment type="caution">
    <text evidence="11">The sequence shown here is derived from an EMBL/GenBank/DDBJ whole genome shotgun (WGS) entry which is preliminary data.</text>
</comment>
<name>A0AAV3PTV2_LITER</name>
<dbReference type="EMBL" id="BAABME010002511">
    <property type="protein sequence ID" value="GAA0154959.1"/>
    <property type="molecule type" value="Genomic_DNA"/>
</dbReference>
<dbReference type="GO" id="GO:0009535">
    <property type="term" value="C:chloroplast thylakoid membrane"/>
    <property type="evidence" value="ECO:0007669"/>
    <property type="project" value="UniProtKB-SubCell"/>
</dbReference>
<evidence type="ECO:0000256" key="6">
    <source>
        <dbReference type="ARBA" id="ARBA00023010"/>
    </source>
</evidence>
<accession>A0AAV3PTV2</accession>
<evidence type="ECO:0000256" key="3">
    <source>
        <dbReference type="ARBA" id="ARBA00022692"/>
    </source>
</evidence>
<dbReference type="PANTHER" id="PTHR33162">
    <property type="entry name" value="SEC-INDEPENDENT PROTEIN TRANSLOCASE PROTEIN TATA, CHLOROPLASTIC"/>
    <property type="match status" value="1"/>
</dbReference>
<dbReference type="Pfam" id="PF02416">
    <property type="entry name" value="TatA_B_E"/>
    <property type="match status" value="1"/>
</dbReference>
<evidence type="ECO:0000256" key="5">
    <source>
        <dbReference type="ARBA" id="ARBA00022989"/>
    </source>
</evidence>
<sequence length="156" mass="16499">MAISLSTSSLTLSSTNLRGPISSSSLTSSLASSNSLFFNRTSQRAGFGPTIKARTRDNGKKRGMSCKSIFGLGVPELVVIGGVIALVFGPSKLPEVGRSFGKTIKSFQQAAKEFETELKKEPEPGAETSQENAIAESNEEIPKSAALSEEKQDLSV</sequence>
<organism evidence="11 12">
    <name type="scientific">Lithospermum erythrorhizon</name>
    <name type="common">Purple gromwell</name>
    <name type="synonym">Lithospermum officinale var. erythrorhizon</name>
    <dbReference type="NCBI Taxonomy" id="34254"/>
    <lineage>
        <taxon>Eukaryota</taxon>
        <taxon>Viridiplantae</taxon>
        <taxon>Streptophyta</taxon>
        <taxon>Embryophyta</taxon>
        <taxon>Tracheophyta</taxon>
        <taxon>Spermatophyta</taxon>
        <taxon>Magnoliopsida</taxon>
        <taxon>eudicotyledons</taxon>
        <taxon>Gunneridae</taxon>
        <taxon>Pentapetalae</taxon>
        <taxon>asterids</taxon>
        <taxon>lamiids</taxon>
        <taxon>Boraginales</taxon>
        <taxon>Boraginaceae</taxon>
        <taxon>Boraginoideae</taxon>
        <taxon>Lithospermeae</taxon>
        <taxon>Lithospermum</taxon>
    </lineage>
</organism>
<evidence type="ECO:0000256" key="8">
    <source>
        <dbReference type="ARBA" id="ARBA00025340"/>
    </source>
</evidence>
<evidence type="ECO:0000256" key="10">
    <source>
        <dbReference type="SAM" id="Phobius"/>
    </source>
</evidence>
<reference evidence="11 12" key="1">
    <citation type="submission" date="2024-01" db="EMBL/GenBank/DDBJ databases">
        <title>The complete chloroplast genome sequence of Lithospermum erythrorhizon: insights into the phylogenetic relationship among Boraginaceae species and the maternal lineages of purple gromwells.</title>
        <authorList>
            <person name="Okada T."/>
            <person name="Watanabe K."/>
        </authorList>
    </citation>
    <scope>NUCLEOTIDE SEQUENCE [LARGE SCALE GENOMIC DNA]</scope>
</reference>
<dbReference type="NCBIfam" id="TIGR01411">
    <property type="entry name" value="tatAE"/>
    <property type="match status" value="1"/>
</dbReference>
<keyword evidence="6" id="KW-0811">Translocation</keyword>
<feature type="transmembrane region" description="Helical" evidence="10">
    <location>
        <begin position="69"/>
        <end position="89"/>
    </location>
</feature>
<feature type="region of interest" description="Disordered" evidence="9">
    <location>
        <begin position="115"/>
        <end position="156"/>
    </location>
</feature>
<evidence type="ECO:0000256" key="7">
    <source>
        <dbReference type="ARBA" id="ARBA00023136"/>
    </source>
</evidence>
<evidence type="ECO:0000313" key="12">
    <source>
        <dbReference type="Proteomes" id="UP001454036"/>
    </source>
</evidence>
<keyword evidence="4" id="KW-0653">Protein transport</keyword>
<comment type="function">
    <text evidence="8">Part of the twin-arginine translocation (Tat) system that transports large folded proteins containing a characteristic twin-arginine motif in their signal peptide across the thylakoid membrane. Involved in delta pH-dependent protein transport required for chloroplast development, especially thylakoid membrane formation. TATC and TATB mediate precursor recognition, whereas TATA facilitates translocation.</text>
</comment>
<dbReference type="GO" id="GO:0043953">
    <property type="term" value="P:protein transport by the Tat complex"/>
    <property type="evidence" value="ECO:0007669"/>
    <property type="project" value="InterPro"/>
</dbReference>
<comment type="subcellular location">
    <subcellularLocation>
        <location evidence="1">Plastid</location>
        <location evidence="1">Chloroplast thylakoid membrane</location>
        <topology evidence="1">Single-pass membrane protein</topology>
    </subcellularLocation>
</comment>
<dbReference type="Proteomes" id="UP001454036">
    <property type="component" value="Unassembled WGS sequence"/>
</dbReference>
<dbReference type="InterPro" id="IPR006312">
    <property type="entry name" value="TatA/E"/>
</dbReference>
<proteinExistence type="inferred from homology"/>
<dbReference type="InterPro" id="IPR003369">
    <property type="entry name" value="TatA/B/E"/>
</dbReference>
<keyword evidence="3 10" id="KW-0812">Transmembrane</keyword>
<evidence type="ECO:0000256" key="9">
    <source>
        <dbReference type="SAM" id="MobiDB-lite"/>
    </source>
</evidence>
<dbReference type="NCBIfam" id="NF011429">
    <property type="entry name" value="PRK14857.1"/>
    <property type="match status" value="1"/>
</dbReference>